<keyword evidence="2" id="KW-0472">Membrane</keyword>
<evidence type="ECO:0000313" key="5">
    <source>
        <dbReference type="Proteomes" id="UP000008867"/>
    </source>
</evidence>
<dbReference type="PANTHER" id="PTHR23028:SF53">
    <property type="entry name" value="ACYL_TRANSF_3 DOMAIN-CONTAINING PROTEIN"/>
    <property type="match status" value="1"/>
</dbReference>
<feature type="region of interest" description="Disordered" evidence="1">
    <location>
        <begin position="1"/>
        <end position="62"/>
    </location>
</feature>
<dbReference type="InterPro" id="IPR050879">
    <property type="entry name" value="Acyltransferase_3"/>
</dbReference>
<feature type="transmembrane region" description="Helical" evidence="2">
    <location>
        <begin position="257"/>
        <end position="276"/>
    </location>
</feature>
<protein>
    <submittedName>
        <fullName evidence="4">Probable acyl transferase-like protein</fullName>
    </submittedName>
</protein>
<feature type="transmembrane region" description="Helical" evidence="2">
    <location>
        <begin position="348"/>
        <end position="365"/>
    </location>
</feature>
<evidence type="ECO:0000256" key="1">
    <source>
        <dbReference type="SAM" id="MobiDB-lite"/>
    </source>
</evidence>
<keyword evidence="4" id="KW-0808">Transferase</keyword>
<evidence type="ECO:0000256" key="2">
    <source>
        <dbReference type="SAM" id="Phobius"/>
    </source>
</evidence>
<feature type="transmembrane region" description="Helical" evidence="2">
    <location>
        <begin position="74"/>
        <end position="97"/>
    </location>
</feature>
<keyword evidence="5" id="KW-1185">Reference proteome</keyword>
<dbReference type="OrthoDB" id="207378at2759"/>
<accession>E6ZQZ0</accession>
<gene>
    <name evidence="4" type="ORF">sr16116</name>
</gene>
<sequence>MASSSSSSSTPFKSLRNSAEESTRPTSSSPPSYRSSREASPVMESHAKLETTSMLPLPASESSSRRGIKMLGKIGFVPGWEGLRGLAVALVMISHVVPQKEMLGTLGVEVFFVLSGFLITGVLMSQIEKQEQAQQDTTPATAAPSQKLSLQRFSFLPRFYMDRFVRLTPALALMVGIVAKIGLRLGVPAAVLKADALSAFFYVHNMYPLQPEDKRLMFPGLYLNTWSLAVEEQFYIFWSLLIPFIMPLSLKRRGLVMGFLILVGFYIRDFSGYAFLTDKMYGIDYRYAYSANAWKMFIGCSARLLPVPEICTRKWVGTVSTLGFFFMTYMWGYGLAGSGFDFRTTGSWLELFTALLVLLIVLGSINGNPILESKLFRFPGRISYSWYLWQFPLQALHGWPVNNWGPTGLAFMVATFTTFMIEEPIRNKYHAWKNHKAATQSKEEKQHARRED</sequence>
<feature type="domain" description="Acyltransferase 3" evidence="3">
    <location>
        <begin position="79"/>
        <end position="417"/>
    </location>
</feature>
<organism evidence="4 5">
    <name type="scientific">Sporisorium reilianum (strain SRZ2)</name>
    <name type="common">Maize head smut fungus</name>
    <dbReference type="NCBI Taxonomy" id="999809"/>
    <lineage>
        <taxon>Eukaryota</taxon>
        <taxon>Fungi</taxon>
        <taxon>Dikarya</taxon>
        <taxon>Basidiomycota</taxon>
        <taxon>Ustilaginomycotina</taxon>
        <taxon>Ustilaginomycetes</taxon>
        <taxon>Ustilaginales</taxon>
        <taxon>Ustilaginaceae</taxon>
        <taxon>Sporisorium</taxon>
    </lineage>
</organism>
<dbReference type="EMBL" id="FQ311437">
    <property type="protein sequence ID" value="CBQ69647.1"/>
    <property type="molecule type" value="Genomic_DNA"/>
</dbReference>
<dbReference type="InterPro" id="IPR002656">
    <property type="entry name" value="Acyl_transf_3_dom"/>
</dbReference>
<evidence type="ECO:0000259" key="3">
    <source>
        <dbReference type="Pfam" id="PF01757"/>
    </source>
</evidence>
<feature type="transmembrane region" description="Helical" evidence="2">
    <location>
        <begin position="164"/>
        <end position="183"/>
    </location>
</feature>
<reference evidence="4 5" key="1">
    <citation type="journal article" date="2010" name="Science">
        <title>Pathogenicity determinants in smut fungi revealed by genome comparison.</title>
        <authorList>
            <person name="Schirawski J."/>
            <person name="Mannhaupt G."/>
            <person name="Muench K."/>
            <person name="Brefort T."/>
            <person name="Schipper K."/>
            <person name="Doehlemann G."/>
            <person name="Di Stasio M."/>
            <person name="Roessel N."/>
            <person name="Mendoza-Mendoza A."/>
            <person name="Pester D."/>
            <person name="Mueller O."/>
            <person name="Winterberg B."/>
            <person name="Meyer E."/>
            <person name="Ghareeb H."/>
            <person name="Wollenberg T."/>
            <person name="Muensterkoetter M."/>
            <person name="Wong P."/>
            <person name="Walter M."/>
            <person name="Stukenbrock E."/>
            <person name="Gueldener U."/>
            <person name="Kahmann R."/>
        </authorList>
    </citation>
    <scope>NUCLEOTIDE SEQUENCE [LARGE SCALE GENOMIC DNA]</scope>
    <source>
        <strain evidence="5">SRZ2</strain>
    </source>
</reference>
<dbReference type="eggNOG" id="ENOG502RSCB">
    <property type="taxonomic scope" value="Eukaryota"/>
</dbReference>
<dbReference type="VEuPathDB" id="FungiDB:sr16116"/>
<keyword evidence="2" id="KW-0812">Transmembrane</keyword>
<keyword evidence="2" id="KW-1133">Transmembrane helix</keyword>
<feature type="compositionally biased region" description="Low complexity" evidence="1">
    <location>
        <begin position="24"/>
        <end position="41"/>
    </location>
</feature>
<dbReference type="PANTHER" id="PTHR23028">
    <property type="entry name" value="ACETYLTRANSFERASE"/>
    <property type="match status" value="1"/>
</dbReference>
<dbReference type="GO" id="GO:0016747">
    <property type="term" value="F:acyltransferase activity, transferring groups other than amino-acyl groups"/>
    <property type="evidence" value="ECO:0007669"/>
    <property type="project" value="InterPro"/>
</dbReference>
<name>E6ZQZ0_SPORE</name>
<dbReference type="AlphaFoldDB" id="E6ZQZ0"/>
<dbReference type="Proteomes" id="UP000008867">
    <property type="component" value="Chromosome 16"/>
</dbReference>
<evidence type="ECO:0000313" key="4">
    <source>
        <dbReference type="EMBL" id="CBQ69647.1"/>
    </source>
</evidence>
<dbReference type="HOGENOM" id="CLU_005679_1_1_1"/>
<dbReference type="Pfam" id="PF01757">
    <property type="entry name" value="Acyl_transf_3"/>
    <property type="match status" value="1"/>
</dbReference>
<dbReference type="GO" id="GO:0016020">
    <property type="term" value="C:membrane"/>
    <property type="evidence" value="ECO:0007669"/>
    <property type="project" value="TreeGrafter"/>
</dbReference>
<feature type="transmembrane region" description="Helical" evidence="2">
    <location>
        <begin position="103"/>
        <end position="124"/>
    </location>
</feature>
<proteinExistence type="predicted"/>
<dbReference type="GO" id="GO:0000271">
    <property type="term" value="P:polysaccharide biosynthetic process"/>
    <property type="evidence" value="ECO:0007669"/>
    <property type="project" value="TreeGrafter"/>
</dbReference>
<feature type="transmembrane region" description="Helical" evidence="2">
    <location>
        <begin position="315"/>
        <end position="336"/>
    </location>
</feature>